<reference evidence="1 2" key="1">
    <citation type="submission" date="2018-08" db="EMBL/GenBank/DDBJ databases">
        <title>A genome reference for cultivated species of the human gut microbiota.</title>
        <authorList>
            <person name="Zou Y."/>
            <person name="Xue W."/>
            <person name="Luo G."/>
        </authorList>
    </citation>
    <scope>NUCLEOTIDE SEQUENCE [LARGE SCALE GENOMIC DNA]</scope>
    <source>
        <strain evidence="1 2">AM40-30BH</strain>
    </source>
</reference>
<dbReference type="AlphaFoldDB" id="A0A413VKD6"/>
<dbReference type="Proteomes" id="UP000284379">
    <property type="component" value="Unassembled WGS sequence"/>
</dbReference>
<sequence>MGNFDYKNICLQIKTRENFTDPRFVEFMKDWNFTEKEYDIFLDTVWDSMSNKYSKKIVDFFISYKDGILLPDRCGPYEPLGYNFNKNNISIPIRWLSAPAGALLLKKRYNYNAEIENEYFSIIFSDGKIDIPQRVLPEYLGKITFWFSKQRKIDMVFLEQLLRDLCAYLDADNGIIFDQETDGILLDIFQW</sequence>
<comment type="caution">
    <text evidence="1">The sequence shown here is derived from an EMBL/GenBank/DDBJ whole genome shotgun (WGS) entry which is preliminary data.</text>
</comment>
<protein>
    <submittedName>
        <fullName evidence="1">Uncharacterized protein</fullName>
    </submittedName>
</protein>
<proteinExistence type="predicted"/>
<name>A0A413VKD6_9BACE</name>
<accession>A0A413VKD6</accession>
<gene>
    <name evidence="1" type="ORF">DW888_14230</name>
</gene>
<organism evidence="1 2">
    <name type="scientific">Bacteroides nordii</name>
    <dbReference type="NCBI Taxonomy" id="291645"/>
    <lineage>
        <taxon>Bacteria</taxon>
        <taxon>Pseudomonadati</taxon>
        <taxon>Bacteroidota</taxon>
        <taxon>Bacteroidia</taxon>
        <taxon>Bacteroidales</taxon>
        <taxon>Bacteroidaceae</taxon>
        <taxon>Bacteroides</taxon>
    </lineage>
</organism>
<evidence type="ECO:0000313" key="2">
    <source>
        <dbReference type="Proteomes" id="UP000284379"/>
    </source>
</evidence>
<evidence type="ECO:0000313" key="1">
    <source>
        <dbReference type="EMBL" id="RHB34041.1"/>
    </source>
</evidence>
<dbReference type="EMBL" id="QSGO01000011">
    <property type="protein sequence ID" value="RHB34041.1"/>
    <property type="molecule type" value="Genomic_DNA"/>
</dbReference>
<dbReference type="RefSeq" id="WP_122201826.1">
    <property type="nucleotide sequence ID" value="NZ_CABJFV010000011.1"/>
</dbReference>